<sequence length="68" mass="7614">MEAKFFEGSTKTQIFQLSNKTGRFKSGDKSSVIFIITQKITKSIKPLLSSSSHSVVAPQLDFVLTRDY</sequence>
<name>A0A9P0MUU0_NEZVI</name>
<dbReference type="Proteomes" id="UP001152798">
    <property type="component" value="Chromosome 5"/>
</dbReference>
<reference evidence="1" key="1">
    <citation type="submission" date="2022-01" db="EMBL/GenBank/DDBJ databases">
        <authorList>
            <person name="King R."/>
        </authorList>
    </citation>
    <scope>NUCLEOTIDE SEQUENCE</scope>
</reference>
<gene>
    <name evidence="1" type="ORF">NEZAVI_LOCUS11940</name>
</gene>
<protein>
    <submittedName>
        <fullName evidence="1">Uncharacterized protein</fullName>
    </submittedName>
</protein>
<evidence type="ECO:0000313" key="2">
    <source>
        <dbReference type="Proteomes" id="UP001152798"/>
    </source>
</evidence>
<evidence type="ECO:0000313" key="1">
    <source>
        <dbReference type="EMBL" id="CAH1403317.1"/>
    </source>
</evidence>
<keyword evidence="2" id="KW-1185">Reference proteome</keyword>
<accession>A0A9P0MUU0</accession>
<dbReference type="AlphaFoldDB" id="A0A9P0MUU0"/>
<dbReference type="EMBL" id="OV725081">
    <property type="protein sequence ID" value="CAH1403317.1"/>
    <property type="molecule type" value="Genomic_DNA"/>
</dbReference>
<proteinExistence type="predicted"/>
<organism evidence="1 2">
    <name type="scientific">Nezara viridula</name>
    <name type="common">Southern green stink bug</name>
    <name type="synonym">Cimex viridulus</name>
    <dbReference type="NCBI Taxonomy" id="85310"/>
    <lineage>
        <taxon>Eukaryota</taxon>
        <taxon>Metazoa</taxon>
        <taxon>Ecdysozoa</taxon>
        <taxon>Arthropoda</taxon>
        <taxon>Hexapoda</taxon>
        <taxon>Insecta</taxon>
        <taxon>Pterygota</taxon>
        <taxon>Neoptera</taxon>
        <taxon>Paraneoptera</taxon>
        <taxon>Hemiptera</taxon>
        <taxon>Heteroptera</taxon>
        <taxon>Panheteroptera</taxon>
        <taxon>Pentatomomorpha</taxon>
        <taxon>Pentatomoidea</taxon>
        <taxon>Pentatomidae</taxon>
        <taxon>Pentatominae</taxon>
        <taxon>Nezara</taxon>
    </lineage>
</organism>